<dbReference type="AlphaFoldDB" id="A0A165N075"/>
<organism evidence="3 4">
    <name type="scientific">Daedalea quercina L-15889</name>
    <dbReference type="NCBI Taxonomy" id="1314783"/>
    <lineage>
        <taxon>Eukaryota</taxon>
        <taxon>Fungi</taxon>
        <taxon>Dikarya</taxon>
        <taxon>Basidiomycota</taxon>
        <taxon>Agaricomycotina</taxon>
        <taxon>Agaricomycetes</taxon>
        <taxon>Polyporales</taxon>
        <taxon>Fomitopsis</taxon>
    </lineage>
</organism>
<keyword evidence="4" id="KW-1185">Reference proteome</keyword>
<feature type="region of interest" description="Disordered" evidence="1">
    <location>
        <begin position="325"/>
        <end position="360"/>
    </location>
</feature>
<feature type="region of interest" description="Disordered" evidence="1">
    <location>
        <begin position="265"/>
        <end position="285"/>
    </location>
</feature>
<protein>
    <submittedName>
        <fullName evidence="3">Uncharacterized protein</fullName>
    </submittedName>
</protein>
<evidence type="ECO:0000313" key="3">
    <source>
        <dbReference type="EMBL" id="KZT66344.1"/>
    </source>
</evidence>
<reference evidence="3 4" key="1">
    <citation type="journal article" date="2016" name="Mol. Biol. Evol.">
        <title>Comparative Genomics of Early-Diverging Mushroom-Forming Fungi Provides Insights into the Origins of Lignocellulose Decay Capabilities.</title>
        <authorList>
            <person name="Nagy L.G."/>
            <person name="Riley R."/>
            <person name="Tritt A."/>
            <person name="Adam C."/>
            <person name="Daum C."/>
            <person name="Floudas D."/>
            <person name="Sun H."/>
            <person name="Yadav J.S."/>
            <person name="Pangilinan J."/>
            <person name="Larsson K.H."/>
            <person name="Matsuura K."/>
            <person name="Barry K."/>
            <person name="Labutti K."/>
            <person name="Kuo R."/>
            <person name="Ohm R.A."/>
            <person name="Bhattacharya S.S."/>
            <person name="Shirouzu T."/>
            <person name="Yoshinaga Y."/>
            <person name="Martin F.M."/>
            <person name="Grigoriev I.V."/>
            <person name="Hibbett D.S."/>
        </authorList>
    </citation>
    <scope>NUCLEOTIDE SEQUENCE [LARGE SCALE GENOMIC DNA]</scope>
    <source>
        <strain evidence="3 4">L-15889</strain>
    </source>
</reference>
<feature type="region of interest" description="Disordered" evidence="1">
    <location>
        <begin position="208"/>
        <end position="251"/>
    </location>
</feature>
<keyword evidence="2" id="KW-0472">Membrane</keyword>
<feature type="transmembrane region" description="Helical" evidence="2">
    <location>
        <begin position="174"/>
        <end position="195"/>
    </location>
</feature>
<evidence type="ECO:0000313" key="4">
    <source>
        <dbReference type="Proteomes" id="UP000076727"/>
    </source>
</evidence>
<sequence>MPPPSFVLAHTWTGTLTRLVIHRIHNLIRCLAAWRRAQTLAINASKARIYNWSNQTSDSELPLSPTDKVLQLPFASTALQPFPMSAGAENSTIPATYLSKGVFNEHLLVFAGVPDSSTSISEPVIVSAAPAAQSLRQLPGPSDLIHYDTATLSSPHQPQLGARSGGLSLILNNVPAFVCLAVVIVAAIITSVYLLHSMVSRRYHLSDRARPKSKGGGHVNVRQTERANGPTVGCGDRIAPPSPTPVPPVTSGSTVNVTVAAAQTPAHLAPSKAPAPDKASPASTTADVDHELLELLRNPVIHRMVFGTVAASAIDNPLVSNHRTHSAVEPVQDPSIPTSATSPRCSESKEGTDHQSSDQMAAGCDISESYSVGDATPVEHDYGFVAEPVAAWLWEMEEERVKARARSWFLWWFGPRERHRMPTAATTSAKASLQFVWTAVAETNAAA</sequence>
<keyword evidence="2" id="KW-0812">Transmembrane</keyword>
<keyword evidence="2" id="KW-1133">Transmembrane helix</keyword>
<feature type="compositionally biased region" description="Basic and acidic residues" evidence="1">
    <location>
        <begin position="346"/>
        <end position="356"/>
    </location>
</feature>
<name>A0A165N075_9APHY</name>
<evidence type="ECO:0000256" key="1">
    <source>
        <dbReference type="SAM" id="MobiDB-lite"/>
    </source>
</evidence>
<feature type="compositionally biased region" description="Low complexity" evidence="1">
    <location>
        <begin position="269"/>
        <end position="285"/>
    </location>
</feature>
<proteinExistence type="predicted"/>
<dbReference type="EMBL" id="KV429090">
    <property type="protein sequence ID" value="KZT66344.1"/>
    <property type="molecule type" value="Genomic_DNA"/>
</dbReference>
<accession>A0A165N075</accession>
<feature type="compositionally biased region" description="Polar residues" evidence="1">
    <location>
        <begin position="335"/>
        <end position="345"/>
    </location>
</feature>
<dbReference type="Proteomes" id="UP000076727">
    <property type="component" value="Unassembled WGS sequence"/>
</dbReference>
<gene>
    <name evidence="3" type="ORF">DAEQUDRAFT_768046</name>
</gene>
<evidence type="ECO:0000256" key="2">
    <source>
        <dbReference type="SAM" id="Phobius"/>
    </source>
</evidence>